<dbReference type="Proteomes" id="UP000828390">
    <property type="component" value="Unassembled WGS sequence"/>
</dbReference>
<feature type="region of interest" description="Disordered" evidence="1">
    <location>
        <begin position="1"/>
        <end position="31"/>
    </location>
</feature>
<dbReference type="AlphaFoldDB" id="A0A9D4KGJ8"/>
<proteinExistence type="predicted"/>
<evidence type="ECO:0000256" key="1">
    <source>
        <dbReference type="SAM" id="MobiDB-lite"/>
    </source>
</evidence>
<gene>
    <name evidence="2" type="ORF">DPMN_112304</name>
</gene>
<feature type="region of interest" description="Disordered" evidence="1">
    <location>
        <begin position="97"/>
        <end position="122"/>
    </location>
</feature>
<reference evidence="2" key="2">
    <citation type="submission" date="2020-11" db="EMBL/GenBank/DDBJ databases">
        <authorList>
            <person name="McCartney M.A."/>
            <person name="Auch B."/>
            <person name="Kono T."/>
            <person name="Mallez S."/>
            <person name="Becker A."/>
            <person name="Gohl D.M."/>
            <person name="Silverstein K.A.T."/>
            <person name="Koren S."/>
            <person name="Bechman K.B."/>
            <person name="Herman A."/>
            <person name="Abrahante J.E."/>
            <person name="Garbe J."/>
        </authorList>
    </citation>
    <scope>NUCLEOTIDE SEQUENCE</scope>
    <source>
        <strain evidence="2">Duluth1</strain>
        <tissue evidence="2">Whole animal</tissue>
    </source>
</reference>
<keyword evidence="3" id="KW-1185">Reference proteome</keyword>
<reference evidence="2" key="1">
    <citation type="journal article" date="2019" name="bioRxiv">
        <title>The Genome of the Zebra Mussel, Dreissena polymorpha: A Resource for Invasive Species Research.</title>
        <authorList>
            <person name="McCartney M.A."/>
            <person name="Auch B."/>
            <person name="Kono T."/>
            <person name="Mallez S."/>
            <person name="Zhang Y."/>
            <person name="Obille A."/>
            <person name="Becker A."/>
            <person name="Abrahante J.E."/>
            <person name="Garbe J."/>
            <person name="Badalamenti J.P."/>
            <person name="Herman A."/>
            <person name="Mangelson H."/>
            <person name="Liachko I."/>
            <person name="Sullivan S."/>
            <person name="Sone E.D."/>
            <person name="Koren S."/>
            <person name="Silverstein K.A.T."/>
            <person name="Beckman K.B."/>
            <person name="Gohl D.M."/>
        </authorList>
    </citation>
    <scope>NUCLEOTIDE SEQUENCE</scope>
    <source>
        <strain evidence="2">Duluth1</strain>
        <tissue evidence="2">Whole animal</tissue>
    </source>
</reference>
<comment type="caution">
    <text evidence="2">The sequence shown here is derived from an EMBL/GenBank/DDBJ whole genome shotgun (WGS) entry which is preliminary data.</text>
</comment>
<organism evidence="2 3">
    <name type="scientific">Dreissena polymorpha</name>
    <name type="common">Zebra mussel</name>
    <name type="synonym">Mytilus polymorpha</name>
    <dbReference type="NCBI Taxonomy" id="45954"/>
    <lineage>
        <taxon>Eukaryota</taxon>
        <taxon>Metazoa</taxon>
        <taxon>Spiralia</taxon>
        <taxon>Lophotrochozoa</taxon>
        <taxon>Mollusca</taxon>
        <taxon>Bivalvia</taxon>
        <taxon>Autobranchia</taxon>
        <taxon>Heteroconchia</taxon>
        <taxon>Euheterodonta</taxon>
        <taxon>Imparidentia</taxon>
        <taxon>Neoheterodontei</taxon>
        <taxon>Myida</taxon>
        <taxon>Dreissenoidea</taxon>
        <taxon>Dreissenidae</taxon>
        <taxon>Dreissena</taxon>
    </lineage>
</organism>
<evidence type="ECO:0000313" key="3">
    <source>
        <dbReference type="Proteomes" id="UP000828390"/>
    </source>
</evidence>
<accession>A0A9D4KGJ8</accession>
<sequence>MKSAKVLPRYGYGRTDGRTEGRTTPKNIPPPMAGDNKLTFVFDRARPIFKLDLDIILIQLLTKFSEERMKTTLLSNFNKECLRNVNARVFTNQMWTDRRRTKTNPKTSPEQSVKLHPPPGSHETSVLTKFHEVWTKNVTFRVLTCFHYMHIAKAALPLGGHVFSPIWTIFELVRDINKTNALTKFHDDWAKIVTSRVFTRKTAPTTGGHVFQWT</sequence>
<evidence type="ECO:0000313" key="2">
    <source>
        <dbReference type="EMBL" id="KAH3838887.1"/>
    </source>
</evidence>
<dbReference type="EMBL" id="JAIWYP010000004">
    <property type="protein sequence ID" value="KAH3838887.1"/>
    <property type="molecule type" value="Genomic_DNA"/>
</dbReference>
<name>A0A9D4KGJ8_DREPO</name>
<protein>
    <submittedName>
        <fullName evidence="2">Uncharacterized protein</fullName>
    </submittedName>
</protein>